<proteinExistence type="predicted"/>
<gene>
    <name evidence="1" type="ORF">FA95DRAFT_1575153</name>
</gene>
<reference evidence="1" key="1">
    <citation type="submission" date="2021-02" db="EMBL/GenBank/DDBJ databases">
        <authorList>
            <consortium name="DOE Joint Genome Institute"/>
            <person name="Ahrendt S."/>
            <person name="Looney B.P."/>
            <person name="Miyauchi S."/>
            <person name="Morin E."/>
            <person name="Drula E."/>
            <person name="Courty P.E."/>
            <person name="Chicoki N."/>
            <person name="Fauchery L."/>
            <person name="Kohler A."/>
            <person name="Kuo A."/>
            <person name="Labutti K."/>
            <person name="Pangilinan J."/>
            <person name="Lipzen A."/>
            <person name="Riley R."/>
            <person name="Andreopoulos W."/>
            <person name="He G."/>
            <person name="Johnson J."/>
            <person name="Barry K.W."/>
            <person name="Grigoriev I.V."/>
            <person name="Nagy L."/>
            <person name="Hibbett D."/>
            <person name="Henrissat B."/>
            <person name="Matheny P.B."/>
            <person name="Labbe J."/>
            <person name="Martin F."/>
        </authorList>
    </citation>
    <scope>NUCLEOTIDE SEQUENCE</scope>
    <source>
        <strain evidence="1">FP105234-sp</strain>
    </source>
</reference>
<evidence type="ECO:0000313" key="1">
    <source>
        <dbReference type="EMBL" id="KAI0043374.1"/>
    </source>
</evidence>
<dbReference type="Proteomes" id="UP000814033">
    <property type="component" value="Unassembled WGS sequence"/>
</dbReference>
<comment type="caution">
    <text evidence="1">The sequence shown here is derived from an EMBL/GenBank/DDBJ whole genome shotgun (WGS) entry which is preliminary data.</text>
</comment>
<name>A0ACB8RGM6_9AGAM</name>
<evidence type="ECO:0000313" key="2">
    <source>
        <dbReference type="Proteomes" id="UP000814033"/>
    </source>
</evidence>
<sequence>MVCNTSSRRYGGPQQYARKHGSCGRGPRFRRRRGARRQRLDEQAAHWSCSRSTWAARLADSEVAPRRRPPASNLAAVFEDLVGPALAVLDSPLATKAVYRMLPAHRPPEAMARPHPAPAWCPPVHDSRPWETAARETGGLGSRERRQDRARARQDRAGWRETAVRAMGRLRSRERRHDRARARQDRAGWWETVARLTGGLGSRVRRQDRAGARQDRAGWRETVARETGCVGQGTPPGPGGVPPGPGGAGGEGEREAALAPAPWPRCAGCRQDRSGSRPDRAAYTERRDRTGGVLKKYSAYRQVDITTRLLIAHILLVVPEQKHIIWPLEASIARWPLGAIRGKPV</sequence>
<accession>A0ACB8RGM6</accession>
<dbReference type="EMBL" id="MU276021">
    <property type="protein sequence ID" value="KAI0043374.1"/>
    <property type="molecule type" value="Genomic_DNA"/>
</dbReference>
<organism evidence="1 2">
    <name type="scientific">Auriscalpium vulgare</name>
    <dbReference type="NCBI Taxonomy" id="40419"/>
    <lineage>
        <taxon>Eukaryota</taxon>
        <taxon>Fungi</taxon>
        <taxon>Dikarya</taxon>
        <taxon>Basidiomycota</taxon>
        <taxon>Agaricomycotina</taxon>
        <taxon>Agaricomycetes</taxon>
        <taxon>Russulales</taxon>
        <taxon>Auriscalpiaceae</taxon>
        <taxon>Auriscalpium</taxon>
    </lineage>
</organism>
<keyword evidence="2" id="KW-1185">Reference proteome</keyword>
<reference evidence="1" key="2">
    <citation type="journal article" date="2022" name="New Phytol.">
        <title>Evolutionary transition to the ectomycorrhizal habit in the genomes of a hyperdiverse lineage of mushroom-forming fungi.</title>
        <authorList>
            <person name="Looney B."/>
            <person name="Miyauchi S."/>
            <person name="Morin E."/>
            <person name="Drula E."/>
            <person name="Courty P.E."/>
            <person name="Kohler A."/>
            <person name="Kuo A."/>
            <person name="LaButti K."/>
            <person name="Pangilinan J."/>
            <person name="Lipzen A."/>
            <person name="Riley R."/>
            <person name="Andreopoulos W."/>
            <person name="He G."/>
            <person name="Johnson J."/>
            <person name="Nolan M."/>
            <person name="Tritt A."/>
            <person name="Barry K.W."/>
            <person name="Grigoriev I.V."/>
            <person name="Nagy L.G."/>
            <person name="Hibbett D."/>
            <person name="Henrissat B."/>
            <person name="Matheny P.B."/>
            <person name="Labbe J."/>
            <person name="Martin F.M."/>
        </authorList>
    </citation>
    <scope>NUCLEOTIDE SEQUENCE</scope>
    <source>
        <strain evidence="1">FP105234-sp</strain>
    </source>
</reference>
<protein>
    <submittedName>
        <fullName evidence="1">Uncharacterized protein</fullName>
    </submittedName>
</protein>